<dbReference type="AlphaFoldDB" id="A0A0V1GG94"/>
<accession>A0A0V1GG94</accession>
<gene>
    <name evidence="1" type="ORF">T4C_10181</name>
</gene>
<reference evidence="1 2" key="1">
    <citation type="submission" date="2015-01" db="EMBL/GenBank/DDBJ databases">
        <title>Evolution of Trichinella species and genotypes.</title>
        <authorList>
            <person name="Korhonen P.K."/>
            <person name="Edoardo P."/>
            <person name="Giuseppe L.R."/>
            <person name="Gasser R.B."/>
        </authorList>
    </citation>
    <scope>NUCLEOTIDE SEQUENCE [LARGE SCALE GENOMIC DNA]</scope>
    <source>
        <strain evidence="1">ISS176</strain>
    </source>
</reference>
<evidence type="ECO:0000313" key="2">
    <source>
        <dbReference type="Proteomes" id="UP000054826"/>
    </source>
</evidence>
<proteinExistence type="predicted"/>
<name>A0A0V1GG94_TRIPS</name>
<dbReference type="EMBL" id="JYDV01002858">
    <property type="protein sequence ID" value="KRY97168.1"/>
    <property type="molecule type" value="Genomic_DNA"/>
</dbReference>
<comment type="caution">
    <text evidence="1">The sequence shown here is derived from an EMBL/GenBank/DDBJ whole genome shotgun (WGS) entry which is preliminary data.</text>
</comment>
<evidence type="ECO:0000313" key="1">
    <source>
        <dbReference type="EMBL" id="KRY97168.1"/>
    </source>
</evidence>
<organism evidence="1 2">
    <name type="scientific">Trichinella pseudospiralis</name>
    <name type="common">Parasitic roundworm</name>
    <dbReference type="NCBI Taxonomy" id="6337"/>
    <lineage>
        <taxon>Eukaryota</taxon>
        <taxon>Metazoa</taxon>
        <taxon>Ecdysozoa</taxon>
        <taxon>Nematoda</taxon>
        <taxon>Enoplea</taxon>
        <taxon>Dorylaimia</taxon>
        <taxon>Trichinellida</taxon>
        <taxon>Trichinellidae</taxon>
        <taxon>Trichinella</taxon>
    </lineage>
</organism>
<dbReference type="Proteomes" id="UP000054826">
    <property type="component" value="Unassembled WGS sequence"/>
</dbReference>
<sequence>MRNKFIFLQVQTDLRIQEPLYKRKKELSAEIEFQK</sequence>
<protein>
    <submittedName>
        <fullName evidence="1">Uncharacterized protein</fullName>
    </submittedName>
</protein>